<gene>
    <name evidence="3" type="ORF">GGQ66_000632</name>
</gene>
<dbReference type="Pfam" id="PF13400">
    <property type="entry name" value="Tad"/>
    <property type="match status" value="1"/>
</dbReference>
<dbReference type="Pfam" id="PF00092">
    <property type="entry name" value="VWA"/>
    <property type="match status" value="1"/>
</dbReference>
<dbReference type="SUPFAM" id="SSF53300">
    <property type="entry name" value="vWA-like"/>
    <property type="match status" value="1"/>
</dbReference>
<dbReference type="CDD" id="cd00198">
    <property type="entry name" value="vWFA"/>
    <property type="match status" value="1"/>
</dbReference>
<proteinExistence type="predicted"/>
<evidence type="ECO:0000313" key="4">
    <source>
        <dbReference type="Proteomes" id="UP000584824"/>
    </source>
</evidence>
<keyword evidence="1" id="KW-0812">Transmembrane</keyword>
<dbReference type="SMART" id="SM00327">
    <property type="entry name" value="VWA"/>
    <property type="match status" value="1"/>
</dbReference>
<feature type="domain" description="VWFA" evidence="2">
    <location>
        <begin position="156"/>
        <end position="379"/>
    </location>
</feature>
<evidence type="ECO:0000256" key="1">
    <source>
        <dbReference type="SAM" id="Phobius"/>
    </source>
</evidence>
<name>A0A7W6JYW5_9HYPH</name>
<comment type="caution">
    <text evidence="3">The sequence shown here is derived from an EMBL/GenBank/DDBJ whole genome shotgun (WGS) entry which is preliminary data.</text>
</comment>
<protein>
    <submittedName>
        <fullName evidence="3">Flp pilus assembly protein TadG/uncharacterized protein YegL</fullName>
    </submittedName>
</protein>
<feature type="transmembrane region" description="Helical" evidence="1">
    <location>
        <begin position="12"/>
        <end position="31"/>
    </location>
</feature>
<dbReference type="InterPro" id="IPR036465">
    <property type="entry name" value="vWFA_dom_sf"/>
</dbReference>
<reference evidence="3 4" key="1">
    <citation type="submission" date="2020-08" db="EMBL/GenBank/DDBJ databases">
        <title>Genomic Encyclopedia of Type Strains, Phase IV (KMG-IV): sequencing the most valuable type-strain genomes for metagenomic binning, comparative biology and taxonomic classification.</title>
        <authorList>
            <person name="Goeker M."/>
        </authorList>
    </citation>
    <scope>NUCLEOTIDE SEQUENCE [LARGE SCALE GENOMIC DNA]</scope>
    <source>
        <strain evidence="3 4">DSM 26385</strain>
    </source>
</reference>
<sequence>MSRMFRDKRGNFAIMTALTLPVGIIAIGVGIDLSTMMSSKSELQNAADSAALAAASGMANKGVTKDAAILLVEDFVTGQLANEAQSSGSRYVPPTTSTVVTETTNADGAKSFRVNVTTTYSVPLSPFLALLNMTSQNVVVNSEAYASQEMKSNPLSMYLVLDKSGSMGENTDNVDADNPTKSVAYDCSYYSGRQYVQKTCYRSETNYILKIDALKTAVTGLMGQLTTADKNAQFVRTGVSTFASSMEKGTDLEWGTTTVKNTTNALSASGGTNSTAAFQKAVQKLTASTEATLHKQKNGGVPTKYIVFMTDGDNNSSSSDTSTKTQCDQARKAGIEVFTIGFMVATTRANDLLKYCATTTSHYMSAKNASELNDNFKTIGMKATQAMTRLTN</sequence>
<organism evidence="3 4">
    <name type="scientific">Allorhizobium borbori</name>
    <dbReference type="NCBI Taxonomy" id="485907"/>
    <lineage>
        <taxon>Bacteria</taxon>
        <taxon>Pseudomonadati</taxon>
        <taxon>Pseudomonadota</taxon>
        <taxon>Alphaproteobacteria</taxon>
        <taxon>Hyphomicrobiales</taxon>
        <taxon>Rhizobiaceae</taxon>
        <taxon>Rhizobium/Agrobacterium group</taxon>
        <taxon>Allorhizobium</taxon>
    </lineage>
</organism>
<dbReference type="Proteomes" id="UP000584824">
    <property type="component" value="Unassembled WGS sequence"/>
</dbReference>
<evidence type="ECO:0000313" key="3">
    <source>
        <dbReference type="EMBL" id="MBB4102104.1"/>
    </source>
</evidence>
<keyword evidence="1" id="KW-1133">Transmembrane helix</keyword>
<dbReference type="PROSITE" id="PS50234">
    <property type="entry name" value="VWFA"/>
    <property type="match status" value="1"/>
</dbReference>
<dbReference type="InterPro" id="IPR002035">
    <property type="entry name" value="VWF_A"/>
</dbReference>
<keyword evidence="4" id="KW-1185">Reference proteome</keyword>
<dbReference type="InterPro" id="IPR028087">
    <property type="entry name" value="Tad_N"/>
</dbReference>
<accession>A0A7W6JYW5</accession>
<dbReference type="EMBL" id="JACIDU010000002">
    <property type="protein sequence ID" value="MBB4102104.1"/>
    <property type="molecule type" value="Genomic_DNA"/>
</dbReference>
<keyword evidence="1" id="KW-0472">Membrane</keyword>
<evidence type="ECO:0000259" key="2">
    <source>
        <dbReference type="PROSITE" id="PS50234"/>
    </source>
</evidence>
<dbReference type="RefSeq" id="WP_183789311.1">
    <property type="nucleotide sequence ID" value="NZ_JACIDU010000002.1"/>
</dbReference>
<dbReference type="Gene3D" id="3.40.50.410">
    <property type="entry name" value="von Willebrand factor, type A domain"/>
    <property type="match status" value="1"/>
</dbReference>
<dbReference type="AlphaFoldDB" id="A0A7W6JYW5"/>